<evidence type="ECO:0000313" key="2">
    <source>
        <dbReference type="EMBL" id="PTU32259.1"/>
    </source>
</evidence>
<organism evidence="2 3">
    <name type="scientific">Stenotrophobium rhamnosiphilum</name>
    <dbReference type="NCBI Taxonomy" id="2029166"/>
    <lineage>
        <taxon>Bacteria</taxon>
        <taxon>Pseudomonadati</taxon>
        <taxon>Pseudomonadota</taxon>
        <taxon>Gammaproteobacteria</taxon>
        <taxon>Nevskiales</taxon>
        <taxon>Nevskiaceae</taxon>
        <taxon>Stenotrophobium</taxon>
    </lineage>
</organism>
<comment type="caution">
    <text evidence="2">The sequence shown here is derived from an EMBL/GenBank/DDBJ whole genome shotgun (WGS) entry which is preliminary data.</text>
</comment>
<dbReference type="Proteomes" id="UP000244248">
    <property type="component" value="Unassembled WGS sequence"/>
</dbReference>
<dbReference type="AlphaFoldDB" id="A0A2T5MI86"/>
<dbReference type="GO" id="GO:0007165">
    <property type="term" value="P:signal transduction"/>
    <property type="evidence" value="ECO:0007669"/>
    <property type="project" value="InterPro"/>
</dbReference>
<accession>A0A2T5MI86</accession>
<sequence length="182" mass="20381">MSAELRALRDDPFEQLLRLEARMRAARLDVAAGEAQTWGGLGFRINDVWLVAPRDEVREVIVPPRMTRVPNVRAWLLGVANVRGSLLTIIDLRQFLGMPPLDQQRTQRVLVFNSERFPAGFLVDEVAGHRQFVSNEQRREIVGGAGSFAPYLLSAFVRDGQPWLALSLHKVAGSDNFKHAGL</sequence>
<dbReference type="SMART" id="SM00260">
    <property type="entry name" value="CheW"/>
    <property type="match status" value="1"/>
</dbReference>
<reference evidence="2 3" key="1">
    <citation type="submission" date="2018-04" db="EMBL/GenBank/DDBJ databases">
        <title>Novel species isolated from glacier.</title>
        <authorList>
            <person name="Liu Q."/>
            <person name="Xin Y.-H."/>
        </authorList>
    </citation>
    <scope>NUCLEOTIDE SEQUENCE [LARGE SCALE GENOMIC DNA]</scope>
    <source>
        <strain evidence="2 3">GT1R17</strain>
    </source>
</reference>
<dbReference type="InterPro" id="IPR039315">
    <property type="entry name" value="CheW"/>
</dbReference>
<keyword evidence="3" id="KW-1185">Reference proteome</keyword>
<feature type="domain" description="CheW-like" evidence="1">
    <location>
        <begin position="37"/>
        <end position="177"/>
    </location>
</feature>
<dbReference type="RefSeq" id="WP_107939451.1">
    <property type="nucleotide sequence ID" value="NZ_QANS01000002.1"/>
</dbReference>
<dbReference type="PROSITE" id="PS50851">
    <property type="entry name" value="CHEW"/>
    <property type="match status" value="1"/>
</dbReference>
<name>A0A2T5MI86_9GAMM</name>
<dbReference type="PANTHER" id="PTHR22617">
    <property type="entry name" value="CHEMOTAXIS SENSOR HISTIDINE KINASE-RELATED"/>
    <property type="match status" value="1"/>
</dbReference>
<dbReference type="InterPro" id="IPR036061">
    <property type="entry name" value="CheW-like_dom_sf"/>
</dbReference>
<dbReference type="GO" id="GO:0005829">
    <property type="term" value="C:cytosol"/>
    <property type="evidence" value="ECO:0007669"/>
    <property type="project" value="TreeGrafter"/>
</dbReference>
<protein>
    <submittedName>
        <fullName evidence="2">Chemotaxis protein CheW</fullName>
    </submittedName>
</protein>
<gene>
    <name evidence="2" type="ORF">CJD38_06295</name>
</gene>
<dbReference type="Gene3D" id="2.40.50.180">
    <property type="entry name" value="CheA-289, Domain 4"/>
    <property type="match status" value="1"/>
</dbReference>
<proteinExistence type="predicted"/>
<dbReference type="Pfam" id="PF01584">
    <property type="entry name" value="CheW"/>
    <property type="match status" value="1"/>
</dbReference>
<dbReference type="OrthoDB" id="5298045at2"/>
<dbReference type="GO" id="GO:0006935">
    <property type="term" value="P:chemotaxis"/>
    <property type="evidence" value="ECO:0007669"/>
    <property type="project" value="InterPro"/>
</dbReference>
<evidence type="ECO:0000313" key="3">
    <source>
        <dbReference type="Proteomes" id="UP000244248"/>
    </source>
</evidence>
<dbReference type="PANTHER" id="PTHR22617:SF43">
    <property type="entry name" value="PROTEIN PILI"/>
    <property type="match status" value="1"/>
</dbReference>
<dbReference type="SUPFAM" id="SSF50341">
    <property type="entry name" value="CheW-like"/>
    <property type="match status" value="1"/>
</dbReference>
<dbReference type="EMBL" id="QANS01000002">
    <property type="protein sequence ID" value="PTU32259.1"/>
    <property type="molecule type" value="Genomic_DNA"/>
</dbReference>
<evidence type="ECO:0000259" key="1">
    <source>
        <dbReference type="PROSITE" id="PS50851"/>
    </source>
</evidence>
<dbReference type="InterPro" id="IPR002545">
    <property type="entry name" value="CheW-lke_dom"/>
</dbReference>